<comment type="caution">
    <text evidence="6">The sequence shown here is derived from an EMBL/GenBank/DDBJ whole genome shotgun (WGS) entry which is preliminary data.</text>
</comment>
<dbReference type="InterPro" id="IPR038765">
    <property type="entry name" value="Papain-like_cys_pep_sf"/>
</dbReference>
<organism evidence="6 7">
    <name type="scientific">Desmophyllum pertusum</name>
    <dbReference type="NCBI Taxonomy" id="174260"/>
    <lineage>
        <taxon>Eukaryota</taxon>
        <taxon>Metazoa</taxon>
        <taxon>Cnidaria</taxon>
        <taxon>Anthozoa</taxon>
        <taxon>Hexacorallia</taxon>
        <taxon>Scleractinia</taxon>
        <taxon>Caryophylliina</taxon>
        <taxon>Caryophylliidae</taxon>
        <taxon>Desmophyllum</taxon>
    </lineage>
</organism>
<gene>
    <name evidence="6" type="ORF">OS493_027426</name>
</gene>
<dbReference type="Gene3D" id="3.90.70.10">
    <property type="entry name" value="Cysteine proteinases"/>
    <property type="match status" value="1"/>
</dbReference>
<name>A0A9X0CJ76_9CNID</name>
<proteinExistence type="inferred from homology"/>
<dbReference type="OrthoDB" id="10253408at2759"/>
<dbReference type="SMART" id="SM00645">
    <property type="entry name" value="Pept_C1"/>
    <property type="match status" value="1"/>
</dbReference>
<evidence type="ECO:0000313" key="7">
    <source>
        <dbReference type="Proteomes" id="UP001163046"/>
    </source>
</evidence>
<dbReference type="PANTHER" id="PTHR12411">
    <property type="entry name" value="CYSTEINE PROTEASE FAMILY C1-RELATED"/>
    <property type="match status" value="1"/>
</dbReference>
<feature type="region of interest" description="Disordered" evidence="3">
    <location>
        <begin position="66"/>
        <end position="86"/>
    </location>
</feature>
<dbReference type="FunFam" id="3.90.70.10:FF:000332">
    <property type="entry name" value="Cathepsin L1"/>
    <property type="match status" value="1"/>
</dbReference>
<sequence>METSGKLGRIFTAYASESEGTTRRAIWKDNLKKVSEHNAQGHSHVLAMNQFGDLTQDEYRKHNLGAQKHFSSKKNQQSSRSTKLHTRALPDSVDWRKKGYVTGVKNQGQCNSQWAFSAIGSLEGQHFKKTGKLVSLSEQNLIDCSRAYGNNGCQGGLMDNAFRYIKANGGIETEASYPYEASNNRCRFKESYVEATITGFTDIAKGSEEDLQHAVAIVGPISVAIDSSHFSFQFYHSGVYNEP</sequence>
<reference evidence="6" key="1">
    <citation type="submission" date="2023-01" db="EMBL/GenBank/DDBJ databases">
        <title>Genome assembly of the deep-sea coral Lophelia pertusa.</title>
        <authorList>
            <person name="Herrera S."/>
            <person name="Cordes E."/>
        </authorList>
    </citation>
    <scope>NUCLEOTIDE SEQUENCE</scope>
    <source>
        <strain evidence="6">USNM1676648</strain>
        <tissue evidence="6">Polyp</tissue>
    </source>
</reference>
<evidence type="ECO:0000259" key="5">
    <source>
        <dbReference type="SMART" id="SM00848"/>
    </source>
</evidence>
<dbReference type="InterPro" id="IPR013201">
    <property type="entry name" value="Prot_inhib_I29"/>
</dbReference>
<dbReference type="Pfam" id="PF08246">
    <property type="entry name" value="Inhibitor_I29"/>
    <property type="match status" value="1"/>
</dbReference>
<dbReference type="EMBL" id="MU827326">
    <property type="protein sequence ID" value="KAJ7356029.1"/>
    <property type="molecule type" value="Genomic_DNA"/>
</dbReference>
<evidence type="ECO:0000256" key="3">
    <source>
        <dbReference type="SAM" id="MobiDB-lite"/>
    </source>
</evidence>
<dbReference type="CDD" id="cd02248">
    <property type="entry name" value="Peptidase_C1A"/>
    <property type="match status" value="1"/>
</dbReference>
<evidence type="ECO:0000256" key="2">
    <source>
        <dbReference type="ARBA" id="ARBA00023157"/>
    </source>
</evidence>
<dbReference type="Proteomes" id="UP001163046">
    <property type="component" value="Unassembled WGS sequence"/>
</dbReference>
<evidence type="ECO:0000313" key="6">
    <source>
        <dbReference type="EMBL" id="KAJ7356029.1"/>
    </source>
</evidence>
<evidence type="ECO:0000256" key="1">
    <source>
        <dbReference type="ARBA" id="ARBA00008455"/>
    </source>
</evidence>
<dbReference type="SUPFAM" id="SSF54001">
    <property type="entry name" value="Cysteine proteinases"/>
    <property type="match status" value="1"/>
</dbReference>
<dbReference type="AlphaFoldDB" id="A0A9X0CJ76"/>
<accession>A0A9X0CJ76</accession>
<dbReference type="InterPro" id="IPR000668">
    <property type="entry name" value="Peptidase_C1A_C"/>
</dbReference>
<dbReference type="InterPro" id="IPR013128">
    <property type="entry name" value="Peptidase_C1A"/>
</dbReference>
<evidence type="ECO:0000259" key="4">
    <source>
        <dbReference type="SMART" id="SM00645"/>
    </source>
</evidence>
<keyword evidence="2" id="KW-1015">Disulfide bond</keyword>
<dbReference type="GO" id="GO:0008234">
    <property type="term" value="F:cysteine-type peptidase activity"/>
    <property type="evidence" value="ECO:0007669"/>
    <property type="project" value="InterPro"/>
</dbReference>
<comment type="similarity">
    <text evidence="1">Belongs to the peptidase C1 family.</text>
</comment>
<dbReference type="GO" id="GO:0006508">
    <property type="term" value="P:proteolysis"/>
    <property type="evidence" value="ECO:0007669"/>
    <property type="project" value="InterPro"/>
</dbReference>
<dbReference type="InterPro" id="IPR039417">
    <property type="entry name" value="Peptidase_C1A_papain-like"/>
</dbReference>
<feature type="domain" description="Cathepsin propeptide inhibitor" evidence="5">
    <location>
        <begin position="1"/>
        <end position="59"/>
    </location>
</feature>
<keyword evidence="7" id="KW-1185">Reference proteome</keyword>
<dbReference type="SMART" id="SM00848">
    <property type="entry name" value="Inhibitor_I29"/>
    <property type="match status" value="1"/>
</dbReference>
<dbReference type="Pfam" id="PF00112">
    <property type="entry name" value="Peptidase_C1"/>
    <property type="match status" value="1"/>
</dbReference>
<feature type="domain" description="Peptidase C1A papain C-terminal" evidence="4">
    <location>
        <begin position="89"/>
        <end position="243"/>
    </location>
</feature>
<protein>
    <submittedName>
        <fullName evidence="6">Uncharacterized protein</fullName>
    </submittedName>
</protein>